<reference evidence="2" key="1">
    <citation type="journal article" date="2014" name="Front. Microbiol.">
        <title>High frequency of phylogenetically diverse reductive dehalogenase-homologous genes in deep subseafloor sedimentary metagenomes.</title>
        <authorList>
            <person name="Kawai M."/>
            <person name="Futagami T."/>
            <person name="Toyoda A."/>
            <person name="Takaki Y."/>
            <person name="Nishi S."/>
            <person name="Hori S."/>
            <person name="Arai W."/>
            <person name="Tsubouchi T."/>
            <person name="Morono Y."/>
            <person name="Uchiyama I."/>
            <person name="Ito T."/>
            <person name="Fujiyama A."/>
            <person name="Inagaki F."/>
            <person name="Takami H."/>
        </authorList>
    </citation>
    <scope>NUCLEOTIDE SEQUENCE</scope>
    <source>
        <strain evidence="2">Expedition CK06-06</strain>
    </source>
</reference>
<name>X0SQT2_9ZZZZ</name>
<organism evidence="2">
    <name type="scientific">marine sediment metagenome</name>
    <dbReference type="NCBI Taxonomy" id="412755"/>
    <lineage>
        <taxon>unclassified sequences</taxon>
        <taxon>metagenomes</taxon>
        <taxon>ecological metagenomes</taxon>
    </lineage>
</organism>
<dbReference type="EMBL" id="BARS01005759">
    <property type="protein sequence ID" value="GAF78257.1"/>
    <property type="molecule type" value="Genomic_DNA"/>
</dbReference>
<protein>
    <submittedName>
        <fullName evidence="2">Uncharacterized protein</fullName>
    </submittedName>
</protein>
<evidence type="ECO:0000313" key="2">
    <source>
        <dbReference type="EMBL" id="GAF78257.1"/>
    </source>
</evidence>
<accession>X0SQT2</accession>
<feature type="non-terminal residue" evidence="2">
    <location>
        <position position="1"/>
    </location>
</feature>
<sequence length="60" mass="6718">VSEPDTKDNWYPNMNEDVRQGIGILYLRGSGRTRQGEKPPLDIMFASTGSPRPADAKARR</sequence>
<comment type="caution">
    <text evidence="2">The sequence shown here is derived from an EMBL/GenBank/DDBJ whole genome shotgun (WGS) entry which is preliminary data.</text>
</comment>
<dbReference type="AlphaFoldDB" id="X0SQT2"/>
<gene>
    <name evidence="2" type="ORF">S01H1_11297</name>
</gene>
<proteinExistence type="predicted"/>
<evidence type="ECO:0000256" key="1">
    <source>
        <dbReference type="SAM" id="MobiDB-lite"/>
    </source>
</evidence>
<feature type="region of interest" description="Disordered" evidence="1">
    <location>
        <begin position="31"/>
        <end position="60"/>
    </location>
</feature>